<evidence type="ECO:0000313" key="3">
    <source>
        <dbReference type="Proteomes" id="UP001049176"/>
    </source>
</evidence>
<dbReference type="GeneID" id="66072523"/>
<feature type="region of interest" description="Disordered" evidence="1">
    <location>
        <begin position="1"/>
        <end position="29"/>
    </location>
</feature>
<dbReference type="AlphaFoldDB" id="A0A9P7RLV4"/>
<gene>
    <name evidence="2" type="ORF">E1B28_003447</name>
</gene>
<organism evidence="2 3">
    <name type="scientific">Marasmius oreades</name>
    <name type="common">fairy-ring Marasmius</name>
    <dbReference type="NCBI Taxonomy" id="181124"/>
    <lineage>
        <taxon>Eukaryota</taxon>
        <taxon>Fungi</taxon>
        <taxon>Dikarya</taxon>
        <taxon>Basidiomycota</taxon>
        <taxon>Agaricomycotina</taxon>
        <taxon>Agaricomycetes</taxon>
        <taxon>Agaricomycetidae</taxon>
        <taxon>Agaricales</taxon>
        <taxon>Marasmiineae</taxon>
        <taxon>Marasmiaceae</taxon>
        <taxon>Marasmius</taxon>
    </lineage>
</organism>
<name>A0A9P7RLV4_9AGAR</name>
<reference evidence="2" key="1">
    <citation type="journal article" date="2021" name="Genome Biol. Evol.">
        <title>The assembled and annotated genome of the fairy-ring fungus Marasmius oreades.</title>
        <authorList>
            <person name="Hiltunen M."/>
            <person name="Ament-Velasquez S.L."/>
            <person name="Johannesson H."/>
        </authorList>
    </citation>
    <scope>NUCLEOTIDE SEQUENCE</scope>
    <source>
        <strain evidence="2">03SP1</strain>
    </source>
</reference>
<sequence length="122" mass="13176">MTAAPAKGLRNPSRRRRGSIRTPAVTGESPSTICIRCGRNMVAAREPQALHVGIRRIPEVGAGRKIGLTEGELARRPRGTRLFPQLEARGAVAASKRKLPIQSTLFWRTSRVVGPRSGSLSA</sequence>
<keyword evidence="3" id="KW-1185">Reference proteome</keyword>
<dbReference type="KEGG" id="more:E1B28_003447"/>
<protein>
    <submittedName>
        <fullName evidence="2">Uncharacterized protein</fullName>
    </submittedName>
</protein>
<dbReference type="RefSeq" id="XP_043002385.1">
    <property type="nucleotide sequence ID" value="XM_043160428.1"/>
</dbReference>
<proteinExistence type="predicted"/>
<evidence type="ECO:0000256" key="1">
    <source>
        <dbReference type="SAM" id="MobiDB-lite"/>
    </source>
</evidence>
<dbReference type="EMBL" id="CM032191">
    <property type="protein sequence ID" value="KAG7085914.1"/>
    <property type="molecule type" value="Genomic_DNA"/>
</dbReference>
<dbReference type="Proteomes" id="UP001049176">
    <property type="component" value="Chromosome 11"/>
</dbReference>
<accession>A0A9P7RLV4</accession>
<comment type="caution">
    <text evidence="2">The sequence shown here is derived from an EMBL/GenBank/DDBJ whole genome shotgun (WGS) entry which is preliminary data.</text>
</comment>
<evidence type="ECO:0000313" key="2">
    <source>
        <dbReference type="EMBL" id="KAG7085914.1"/>
    </source>
</evidence>